<sequence>MGLLDETARWAGTTFTGTWTTAEPGLKATGPATGDALGEVVTADADTLSRSAARAAEAGRAWAKTREAGKTRAPARLDVDLALEEVQLLQAVARPGRPWGTPLQTAQPGRTSLARRVPFTGSTPVGRSLSKAVGRRFKKFVSELGGSNAFVVLGDAGVPAAAAAGAFGSFAHQGQICMAVGRHLVAASGDVDLGPVINRRQAGHLTHIVGRPAFAKEISAERGRPFRSDREPRGVHPDPVGHDPAHPAQTPF</sequence>
<evidence type="ECO:0000256" key="2">
    <source>
        <dbReference type="ARBA" id="ARBA00023002"/>
    </source>
</evidence>
<dbReference type="PANTHER" id="PTHR42986:SF1">
    <property type="entry name" value="BENZALDEHYDE DEHYDROGENASE YFMT"/>
    <property type="match status" value="1"/>
</dbReference>
<dbReference type="PANTHER" id="PTHR42986">
    <property type="entry name" value="BENZALDEHYDE DEHYDROGENASE YFMT"/>
    <property type="match status" value="1"/>
</dbReference>
<gene>
    <name evidence="6" type="ORF">VA596_37325</name>
</gene>
<dbReference type="InterPro" id="IPR016162">
    <property type="entry name" value="Ald_DH_N"/>
</dbReference>
<keyword evidence="2" id="KW-0560">Oxidoreductase</keyword>
<evidence type="ECO:0000259" key="5">
    <source>
        <dbReference type="Pfam" id="PF00171"/>
    </source>
</evidence>
<dbReference type="InterPro" id="IPR015590">
    <property type="entry name" value="Aldehyde_DH_dom"/>
</dbReference>
<dbReference type="SUPFAM" id="SSF53720">
    <property type="entry name" value="ALDH-like"/>
    <property type="match status" value="1"/>
</dbReference>
<feature type="compositionally biased region" description="Basic and acidic residues" evidence="4">
    <location>
        <begin position="219"/>
        <end position="245"/>
    </location>
</feature>
<evidence type="ECO:0000256" key="1">
    <source>
        <dbReference type="ARBA" id="ARBA00009986"/>
    </source>
</evidence>
<feature type="region of interest" description="Disordered" evidence="4">
    <location>
        <begin position="14"/>
        <end position="33"/>
    </location>
</feature>
<dbReference type="Gene3D" id="3.40.309.10">
    <property type="entry name" value="Aldehyde Dehydrogenase, Chain A, domain 2"/>
    <property type="match status" value="1"/>
</dbReference>
<proteinExistence type="inferred from homology"/>
<dbReference type="Pfam" id="PF00171">
    <property type="entry name" value="Aldedh"/>
    <property type="match status" value="1"/>
</dbReference>
<dbReference type="InterPro" id="IPR016160">
    <property type="entry name" value="Ald_DH_CS_CYS"/>
</dbReference>
<dbReference type="RefSeq" id="WP_323333605.1">
    <property type="nucleotide sequence ID" value="NZ_JAYFSI010000011.1"/>
</dbReference>
<feature type="region of interest" description="Disordered" evidence="4">
    <location>
        <begin position="219"/>
        <end position="252"/>
    </location>
</feature>
<keyword evidence="3" id="KW-0520">NAD</keyword>
<dbReference type="Gene3D" id="3.40.605.10">
    <property type="entry name" value="Aldehyde Dehydrogenase, Chain A, domain 1"/>
    <property type="match status" value="1"/>
</dbReference>
<dbReference type="InterPro" id="IPR016161">
    <property type="entry name" value="Ald_DH/histidinol_DH"/>
</dbReference>
<keyword evidence="7" id="KW-1185">Reference proteome</keyword>
<accession>A0ABU5RJC4</accession>
<dbReference type="InterPro" id="IPR016163">
    <property type="entry name" value="Ald_DH_C"/>
</dbReference>
<organism evidence="6 7">
    <name type="scientific">Amycolatopsis heterodermiae</name>
    <dbReference type="NCBI Taxonomy" id="3110235"/>
    <lineage>
        <taxon>Bacteria</taxon>
        <taxon>Bacillati</taxon>
        <taxon>Actinomycetota</taxon>
        <taxon>Actinomycetes</taxon>
        <taxon>Pseudonocardiales</taxon>
        <taxon>Pseudonocardiaceae</taxon>
        <taxon>Amycolatopsis</taxon>
    </lineage>
</organism>
<reference evidence="6 7" key="1">
    <citation type="submission" date="2023-12" db="EMBL/GenBank/DDBJ databases">
        <title>Amycolatopsis sp. V23-08.</title>
        <authorList>
            <person name="Somphong A."/>
        </authorList>
    </citation>
    <scope>NUCLEOTIDE SEQUENCE [LARGE SCALE GENOMIC DNA]</scope>
    <source>
        <strain evidence="6 7">V23-08</strain>
    </source>
</reference>
<comment type="caution">
    <text evidence="6">The sequence shown here is derived from an EMBL/GenBank/DDBJ whole genome shotgun (WGS) entry which is preliminary data.</text>
</comment>
<evidence type="ECO:0000256" key="4">
    <source>
        <dbReference type="SAM" id="MobiDB-lite"/>
    </source>
</evidence>
<dbReference type="EMBL" id="JAYFSI010000011">
    <property type="protein sequence ID" value="MEA5365241.1"/>
    <property type="molecule type" value="Genomic_DNA"/>
</dbReference>
<evidence type="ECO:0000313" key="7">
    <source>
        <dbReference type="Proteomes" id="UP001304298"/>
    </source>
</evidence>
<name>A0ABU5RJC4_9PSEU</name>
<evidence type="ECO:0000313" key="6">
    <source>
        <dbReference type="EMBL" id="MEA5365241.1"/>
    </source>
</evidence>
<feature type="domain" description="Aldehyde dehydrogenase" evidence="5">
    <location>
        <begin position="115"/>
        <end position="188"/>
    </location>
</feature>
<protein>
    <submittedName>
        <fullName evidence="6">Aldehyde dehydrogenase family protein</fullName>
    </submittedName>
</protein>
<dbReference type="Proteomes" id="UP001304298">
    <property type="component" value="Unassembled WGS sequence"/>
</dbReference>
<dbReference type="PROSITE" id="PS00070">
    <property type="entry name" value="ALDEHYDE_DEHYDR_CYS"/>
    <property type="match status" value="1"/>
</dbReference>
<comment type="similarity">
    <text evidence="1">Belongs to the aldehyde dehydrogenase family.</text>
</comment>
<evidence type="ECO:0000256" key="3">
    <source>
        <dbReference type="ARBA" id="ARBA00023027"/>
    </source>
</evidence>